<dbReference type="Proteomes" id="UP000075882">
    <property type="component" value="Unassembled WGS sequence"/>
</dbReference>
<organism evidence="2">
    <name type="scientific">Anopheles coluzzii</name>
    <name type="common">African malaria mosquito</name>
    <dbReference type="NCBI Taxonomy" id="1518534"/>
    <lineage>
        <taxon>Eukaryota</taxon>
        <taxon>Metazoa</taxon>
        <taxon>Ecdysozoa</taxon>
        <taxon>Arthropoda</taxon>
        <taxon>Hexapoda</taxon>
        <taxon>Insecta</taxon>
        <taxon>Pterygota</taxon>
        <taxon>Neoptera</taxon>
        <taxon>Endopterygota</taxon>
        <taxon>Diptera</taxon>
        <taxon>Nematocera</taxon>
        <taxon>Culicoidea</taxon>
        <taxon>Culicidae</taxon>
        <taxon>Anophelinae</taxon>
        <taxon>Anopheles</taxon>
    </lineage>
</organism>
<feature type="compositionally biased region" description="Low complexity" evidence="1">
    <location>
        <begin position="54"/>
        <end position="63"/>
    </location>
</feature>
<accession>A0A8W7PNA3</accession>
<reference evidence="2" key="1">
    <citation type="submission" date="2022-08" db="UniProtKB">
        <authorList>
            <consortium name="EnsemblMetazoa"/>
        </authorList>
    </citation>
    <scope>IDENTIFICATION</scope>
</reference>
<evidence type="ECO:0000313" key="2">
    <source>
        <dbReference type="EnsemblMetazoa" id="ACOM034851-PA.1"/>
    </source>
</evidence>
<protein>
    <submittedName>
        <fullName evidence="2">Uncharacterized protein</fullName>
    </submittedName>
</protein>
<dbReference type="AlphaFoldDB" id="A0A8W7PNA3"/>
<name>A0A8W7PNA3_ANOCL</name>
<proteinExistence type="predicted"/>
<sequence>MTMGSYTNEEQREAYDWGPEAVPLLLLLPASGNTSGNSHDHGVCIDGSGTTVPASRARTASSRRMGRWRDRRERCGTSQHDGGGHERMPRHRSLLVDGLPRLLSRVSSLCQSGGLYTSIAGVSMSTRVDIDESLWKAQTDRERENENQMGNSNAGVLVENF</sequence>
<evidence type="ECO:0000256" key="1">
    <source>
        <dbReference type="SAM" id="MobiDB-lite"/>
    </source>
</evidence>
<feature type="region of interest" description="Disordered" evidence="1">
    <location>
        <begin position="34"/>
        <end position="89"/>
    </location>
</feature>
<dbReference type="EnsemblMetazoa" id="ACOM034851-RA">
    <property type="protein sequence ID" value="ACOM034851-PA.1"/>
    <property type="gene ID" value="ACOM034851"/>
</dbReference>